<keyword evidence="1" id="KW-0472">Membrane</keyword>
<evidence type="ECO:0000313" key="2">
    <source>
        <dbReference type="EMBL" id="EDY33003.1"/>
    </source>
</evidence>
<feature type="transmembrane region" description="Helical" evidence="1">
    <location>
        <begin position="59"/>
        <end position="79"/>
    </location>
</feature>
<accession>B5CP97</accession>
<keyword evidence="1" id="KW-1133">Transmembrane helix</keyword>
<organism evidence="2 3">
    <name type="scientific">[Ruminococcus] lactaris ATCC 29176</name>
    <dbReference type="NCBI Taxonomy" id="471875"/>
    <lineage>
        <taxon>Bacteria</taxon>
        <taxon>Bacillati</taxon>
        <taxon>Bacillota</taxon>
        <taxon>Clostridia</taxon>
        <taxon>Lachnospirales</taxon>
        <taxon>Lachnospiraceae</taxon>
        <taxon>Mediterraneibacter</taxon>
    </lineage>
</organism>
<evidence type="ECO:0000256" key="1">
    <source>
        <dbReference type="SAM" id="Phobius"/>
    </source>
</evidence>
<name>B5CP97_9FIRM</name>
<gene>
    <name evidence="2" type="ORF">RUMLAC_01288</name>
</gene>
<feature type="transmembrane region" description="Helical" evidence="1">
    <location>
        <begin position="225"/>
        <end position="241"/>
    </location>
</feature>
<dbReference type="EMBL" id="ABOU02000032">
    <property type="protein sequence ID" value="EDY33003.1"/>
    <property type="molecule type" value="Genomic_DNA"/>
</dbReference>
<sequence length="426" mass="50156">MTNYDKYIKLKGRLIKGDLYMKPQTKNKISFLLYSYFFLIALFYPMQYVSFDSAYYTEFTFAGLFAGLLILWTVFAYHRPVRLTDPSDRRFCCWILVLLVLYNLFSLYINFTHSRWLWEQFNFSLAVLFFIVLLIHGAAFFRQEPLAVSVLLVFQVVTTILGIIVYYLGYTSVSFINGMVIPVAKDPNYYETRFSWIYYHKSQYCFVLLLFIAFSVICRKQFKNKWFFPVSNLVFLFGIVISHTYTALFAAVLIYAGLALDALRSKLRTLNKKYFLLLIPPVILLAFVIWRMSRERNIWTLGSRTYIWAEGIRQILKNPLGIGTGFGPAKFSVPGISFQVYNCHNVFLNEMWRFSLPVGLLFTLIFVSILIYSLKKKFFFLHIGIWIAFLISLGMDYSLLGREFTLTFFYFYMIFFLPNTKEQISD</sequence>
<feature type="transmembrane region" description="Helical" evidence="1">
    <location>
        <begin position="275"/>
        <end position="293"/>
    </location>
</feature>
<evidence type="ECO:0000313" key="3">
    <source>
        <dbReference type="Proteomes" id="UP000003254"/>
    </source>
</evidence>
<keyword evidence="1" id="KW-0812">Transmembrane</keyword>
<comment type="caution">
    <text evidence="2">The sequence shown here is derived from an EMBL/GenBank/DDBJ whole genome shotgun (WGS) entry which is preliminary data.</text>
</comment>
<feature type="transmembrane region" description="Helical" evidence="1">
    <location>
        <begin position="354"/>
        <end position="372"/>
    </location>
</feature>
<dbReference type="eggNOG" id="ENOG5033X7K">
    <property type="taxonomic scope" value="Bacteria"/>
</dbReference>
<feature type="transmembrane region" description="Helical" evidence="1">
    <location>
        <begin position="29"/>
        <end position="47"/>
    </location>
</feature>
<reference evidence="2 3" key="1">
    <citation type="submission" date="2008-08" db="EMBL/GenBank/DDBJ databases">
        <title>Draft genome sequence of Ruminococcus lactaris ATCC 29176.</title>
        <authorList>
            <person name="Sudarsanam P."/>
            <person name="Ley R."/>
            <person name="Guruge J."/>
            <person name="Turnbaugh P.J."/>
            <person name="Mahowald M."/>
            <person name="Liep D."/>
            <person name="Gordon J."/>
        </authorList>
    </citation>
    <scope>NUCLEOTIDE SEQUENCE [LARGE SCALE GENOMIC DNA]</scope>
    <source>
        <strain evidence="2 3">ATCC 29176</strain>
    </source>
</reference>
<protein>
    <recommendedName>
        <fullName evidence="4">O-antigen polymerase</fullName>
    </recommendedName>
</protein>
<dbReference type="PANTHER" id="PTHR37422">
    <property type="entry name" value="TEICHURONIC ACID BIOSYNTHESIS PROTEIN TUAE"/>
    <property type="match status" value="1"/>
</dbReference>
<reference evidence="2 3" key="2">
    <citation type="submission" date="2008-08" db="EMBL/GenBank/DDBJ databases">
        <authorList>
            <person name="Fulton L."/>
            <person name="Clifton S."/>
            <person name="Fulton B."/>
            <person name="Xu J."/>
            <person name="Minx P."/>
            <person name="Pepin K.H."/>
            <person name="Johnson M."/>
            <person name="Bhonagiri V."/>
            <person name="Nash W.E."/>
            <person name="Mardis E.R."/>
            <person name="Wilson R.K."/>
        </authorList>
    </citation>
    <scope>NUCLEOTIDE SEQUENCE [LARGE SCALE GENOMIC DNA]</scope>
    <source>
        <strain evidence="2 3">ATCC 29176</strain>
    </source>
</reference>
<feature type="transmembrane region" description="Helical" evidence="1">
    <location>
        <begin position="148"/>
        <end position="169"/>
    </location>
</feature>
<feature type="transmembrane region" description="Helical" evidence="1">
    <location>
        <begin position="379"/>
        <end position="398"/>
    </location>
</feature>
<proteinExistence type="predicted"/>
<feature type="transmembrane region" description="Helical" evidence="1">
    <location>
        <begin position="196"/>
        <end position="218"/>
    </location>
</feature>
<feature type="transmembrane region" description="Helical" evidence="1">
    <location>
        <begin position="121"/>
        <end position="141"/>
    </location>
</feature>
<evidence type="ECO:0008006" key="4">
    <source>
        <dbReference type="Google" id="ProtNLM"/>
    </source>
</evidence>
<dbReference type="AlphaFoldDB" id="B5CP97"/>
<feature type="transmembrane region" description="Helical" evidence="1">
    <location>
        <begin position="91"/>
        <end position="109"/>
    </location>
</feature>
<keyword evidence="3" id="KW-1185">Reference proteome</keyword>
<dbReference type="PANTHER" id="PTHR37422:SF13">
    <property type="entry name" value="LIPOPOLYSACCHARIDE BIOSYNTHESIS PROTEIN PA4999-RELATED"/>
    <property type="match status" value="1"/>
</dbReference>
<dbReference type="HOGENOM" id="CLU_677728_0_0_9"/>
<dbReference type="InterPro" id="IPR051533">
    <property type="entry name" value="WaaL-like"/>
</dbReference>
<dbReference type="Proteomes" id="UP000003254">
    <property type="component" value="Unassembled WGS sequence"/>
</dbReference>